<dbReference type="GO" id="GO:0006508">
    <property type="term" value="P:proteolysis"/>
    <property type="evidence" value="ECO:0007669"/>
    <property type="project" value="InterPro"/>
</dbReference>
<proteinExistence type="predicted"/>
<dbReference type="GO" id="GO:0004252">
    <property type="term" value="F:serine-type endopeptidase activity"/>
    <property type="evidence" value="ECO:0007669"/>
    <property type="project" value="TreeGrafter"/>
</dbReference>
<keyword evidence="1 4" id="KW-0378">Hydrolase</keyword>
<evidence type="ECO:0000313" key="4">
    <source>
        <dbReference type="EMBL" id="MYD90455.1"/>
    </source>
</evidence>
<gene>
    <name evidence="4" type="ORF">F4Y08_09005</name>
</gene>
<dbReference type="PANTHER" id="PTHR42776:SF27">
    <property type="entry name" value="DIPEPTIDYL PEPTIDASE FAMILY MEMBER 6"/>
    <property type="match status" value="1"/>
</dbReference>
<protein>
    <submittedName>
        <fullName evidence="4">Alpha/beta fold hydrolase</fullName>
    </submittedName>
</protein>
<evidence type="ECO:0000259" key="3">
    <source>
        <dbReference type="Pfam" id="PF00326"/>
    </source>
</evidence>
<dbReference type="PANTHER" id="PTHR42776">
    <property type="entry name" value="SERINE PEPTIDASE S9 FAMILY MEMBER"/>
    <property type="match status" value="1"/>
</dbReference>
<dbReference type="Pfam" id="PF07676">
    <property type="entry name" value="PD40"/>
    <property type="match status" value="1"/>
</dbReference>
<name>A0A6B1DUH5_9CHLR</name>
<dbReference type="SUPFAM" id="SSF69304">
    <property type="entry name" value="Tricorn protease N-terminal domain"/>
    <property type="match status" value="1"/>
</dbReference>
<keyword evidence="2" id="KW-0720">Serine protease</keyword>
<dbReference type="InterPro" id="IPR011042">
    <property type="entry name" value="6-blade_b-propeller_TolB-like"/>
</dbReference>
<dbReference type="EMBL" id="VXPY01000062">
    <property type="protein sequence ID" value="MYD90455.1"/>
    <property type="molecule type" value="Genomic_DNA"/>
</dbReference>
<reference evidence="4" key="1">
    <citation type="submission" date="2019-09" db="EMBL/GenBank/DDBJ databases">
        <title>Characterisation of the sponge microbiome using genome-centric metagenomics.</title>
        <authorList>
            <person name="Engelberts J.P."/>
            <person name="Robbins S.J."/>
            <person name="De Goeij J.M."/>
            <person name="Aranda M."/>
            <person name="Bell S.C."/>
            <person name="Webster N.S."/>
        </authorList>
    </citation>
    <scope>NUCLEOTIDE SEQUENCE</scope>
    <source>
        <strain evidence="4">SB0662_bin_9</strain>
    </source>
</reference>
<comment type="caution">
    <text evidence="4">The sequence shown here is derived from an EMBL/GenBank/DDBJ whole genome shotgun (WGS) entry which is preliminary data.</text>
</comment>
<dbReference type="Pfam" id="PF00326">
    <property type="entry name" value="Peptidase_S9"/>
    <property type="match status" value="1"/>
</dbReference>
<dbReference type="InterPro" id="IPR029058">
    <property type="entry name" value="AB_hydrolase_fold"/>
</dbReference>
<accession>A0A6B1DUH5</accession>
<feature type="domain" description="Peptidase S9 prolyl oligopeptidase catalytic" evidence="3">
    <location>
        <begin position="364"/>
        <end position="551"/>
    </location>
</feature>
<dbReference type="InterPro" id="IPR011659">
    <property type="entry name" value="WD40"/>
</dbReference>
<dbReference type="AlphaFoldDB" id="A0A6B1DUH5"/>
<organism evidence="4">
    <name type="scientific">Caldilineaceae bacterium SB0662_bin_9</name>
    <dbReference type="NCBI Taxonomy" id="2605258"/>
    <lineage>
        <taxon>Bacteria</taxon>
        <taxon>Bacillati</taxon>
        <taxon>Chloroflexota</taxon>
        <taxon>Caldilineae</taxon>
        <taxon>Caldilineales</taxon>
        <taxon>Caldilineaceae</taxon>
    </lineage>
</organism>
<dbReference type="InterPro" id="IPR001375">
    <property type="entry name" value="Peptidase_S9_cat"/>
</dbReference>
<dbReference type="Gene3D" id="3.40.50.1820">
    <property type="entry name" value="alpha/beta hydrolase"/>
    <property type="match status" value="1"/>
</dbReference>
<keyword evidence="2" id="KW-0645">Protease</keyword>
<dbReference type="Gene3D" id="2.120.10.30">
    <property type="entry name" value="TolB, C-terminal domain"/>
    <property type="match status" value="1"/>
</dbReference>
<sequence length="556" mass="61160">MLTHFDLHANSQCLAVRKADLQGNVCLELRTAQGEIVGEIDNAFLPNAPRWSPDGSRIAFGSNDGLLYLYRVEDATPEIIFRHKSLQAGFPEWSPGGSSLAFSAWEQASHGPPNIYLLDLRTGLTTQLTDDVNTVDRFPVWSPSGRWVAFQRQYLDEVERTPWVCVVDVESDNCRAVGCGELQRFGWSPNSSLLLVKNGQGDSTRLRAIRMEDSVVIWTHEAALIHGGAFSANGESVLRIREDDLTWVAFPAGGLNDCLPLSAPVAGYFTGPNISLGTEDAVYFLDEGLSINRWQTGGQVAIVLREEPEPKPPFLLEEYSVVSGDGLSVPVQRFIPPNAKAPAVLYVHGGPGAPINPDDATMLHLLGEGYEFVCAAYRGSAGYGPRHRGANRGEYGRADVWDVLACAQDWKERTDGSRPLILAGYSYGGFLGLLALSRAEDLLAGGIIMWPVTGLHRFPSHAHRALPEEREERYQALTERSPVERASHIRVTVQIFHGALDSAGNVEELSVIQQRIQTAGGDCTLKVFDDDTHALRRHLDEIHADILRFLGRFEQG</sequence>
<dbReference type="SUPFAM" id="SSF53474">
    <property type="entry name" value="alpha/beta-Hydrolases"/>
    <property type="match status" value="1"/>
</dbReference>
<evidence type="ECO:0000256" key="2">
    <source>
        <dbReference type="ARBA" id="ARBA00022825"/>
    </source>
</evidence>
<evidence type="ECO:0000256" key="1">
    <source>
        <dbReference type="ARBA" id="ARBA00022801"/>
    </source>
</evidence>